<dbReference type="EC" id="2.3.2.2" evidence="9"/>
<evidence type="ECO:0000256" key="1">
    <source>
        <dbReference type="ARBA" id="ARBA00001049"/>
    </source>
</evidence>
<reference evidence="12" key="1">
    <citation type="journal article" date="2019" name="Int. J. Syst. Evol. Microbiol.">
        <title>The Global Catalogue of Microorganisms (GCM) 10K type strain sequencing project: providing services to taxonomists for standard genome sequencing and annotation.</title>
        <authorList>
            <consortium name="The Broad Institute Genomics Platform"/>
            <consortium name="The Broad Institute Genome Sequencing Center for Infectious Disease"/>
            <person name="Wu L."/>
            <person name="Ma J."/>
        </authorList>
    </citation>
    <scope>NUCLEOTIDE SEQUENCE [LARGE SCALE GENOMIC DNA]</scope>
    <source>
        <strain evidence="12">JCM 17316</strain>
    </source>
</reference>
<dbReference type="InterPro" id="IPR043137">
    <property type="entry name" value="GGT_ssub_C"/>
</dbReference>
<evidence type="ECO:0000313" key="12">
    <source>
        <dbReference type="Proteomes" id="UP001500266"/>
    </source>
</evidence>
<dbReference type="RefSeq" id="WP_345024916.1">
    <property type="nucleotide sequence ID" value="NZ_BAABDO010000147.1"/>
</dbReference>
<organism evidence="11 12">
    <name type="scientific">Actinomadura keratinilytica</name>
    <dbReference type="NCBI Taxonomy" id="547461"/>
    <lineage>
        <taxon>Bacteria</taxon>
        <taxon>Bacillati</taxon>
        <taxon>Actinomycetota</taxon>
        <taxon>Actinomycetes</taxon>
        <taxon>Streptosporangiales</taxon>
        <taxon>Thermomonosporaceae</taxon>
        <taxon>Actinomadura</taxon>
    </lineage>
</organism>
<dbReference type="InterPro" id="IPR029055">
    <property type="entry name" value="Ntn_hydrolases_N"/>
</dbReference>
<dbReference type="InterPro" id="IPR051792">
    <property type="entry name" value="GGT_bact"/>
</dbReference>
<dbReference type="Gene3D" id="1.10.246.130">
    <property type="match status" value="1"/>
</dbReference>
<name>A0ABP7ZG80_9ACTN</name>
<dbReference type="Gene3D" id="3.60.20.40">
    <property type="match status" value="1"/>
</dbReference>
<sequence length="644" mass="67679">MSPSAMSPIPVPPVRSRRRSRHPGRLRTALAAVIAVTVPLAVPGPAALAAPPLAAPPLTSPPGTAGPVAAPSKQPVATGYGGAVSTVDPYASRAAIEVLKRGGNAVDAAVAAAATLGVTEPYVAAIGGGGYLTYYDAKRRRVYALDGRETAPQAMHERSFVDPSTGQAIPFDQAVTSGLSVGVPGTVAQWDLALRRFGTRDLGTLLRPAIDVAERGFVVDQEFHDQTAVNEERFRDITPTRKLFLPGGEPPAVGSVFRNPDLARTYRELARRGPGWLYGGRLGEEIVRTVRKPPVEPSATRNVRPGLMRESDLKTYRSTWREPTRVSYRGLDVYGMPPSSSGGSTVGEALNILGNFQFDAKDPVKALHYFLEASKLAYADRGRYVGDPDKVDVPLKELLSSGFARERACLIAPDRAAAAPVAAGSPDGDYAACVPPGGATRALAYEGPQTTHLAVADKWGNVVSYTITIEQFGGSALTVPGRGFLLNNELTDFTLQPPAQGAPADPNLPGPGKRPRSSMAPTIVLEDGRPMLAVGTPGGSTIITTVLQILLNRIDLGMDLPAALAAPRATQRNTPQVFAEQAFIDRYGTALAARGHRLELFAGPPAGTIGAAAGLEVLRPGLVQAVAEPVRRGGGSAMVVRPAR</sequence>
<comment type="catalytic activity">
    <reaction evidence="8 9">
        <text>an N-terminal (5-L-glutamyl)-[peptide] + an alpha-amino acid = 5-L-glutamyl amino acid + an N-terminal L-alpha-aminoacyl-[peptide]</text>
        <dbReference type="Rhea" id="RHEA:23904"/>
        <dbReference type="Rhea" id="RHEA-COMP:9780"/>
        <dbReference type="Rhea" id="RHEA-COMP:9795"/>
        <dbReference type="ChEBI" id="CHEBI:77644"/>
        <dbReference type="ChEBI" id="CHEBI:78597"/>
        <dbReference type="ChEBI" id="CHEBI:78599"/>
        <dbReference type="ChEBI" id="CHEBI:78608"/>
        <dbReference type="EC" id="2.3.2.2"/>
    </reaction>
</comment>
<keyword evidence="7 9" id="KW-0012">Acyltransferase</keyword>
<gene>
    <name evidence="11" type="primary">ggt</name>
    <name evidence="11" type="ORF">GCM10022416_58080</name>
</gene>
<evidence type="ECO:0000256" key="7">
    <source>
        <dbReference type="ARBA" id="ARBA00023315"/>
    </source>
</evidence>
<comment type="caution">
    <text evidence="11">The sequence shown here is derived from an EMBL/GenBank/DDBJ whole genome shotgun (WGS) entry which is preliminary data.</text>
</comment>
<comment type="catalytic activity">
    <reaction evidence="1 9">
        <text>an S-substituted glutathione + H2O = an S-substituted L-cysteinylglycine + L-glutamate</text>
        <dbReference type="Rhea" id="RHEA:59468"/>
        <dbReference type="ChEBI" id="CHEBI:15377"/>
        <dbReference type="ChEBI" id="CHEBI:29985"/>
        <dbReference type="ChEBI" id="CHEBI:90779"/>
        <dbReference type="ChEBI" id="CHEBI:143103"/>
        <dbReference type="EC" id="3.4.19.13"/>
    </reaction>
</comment>
<dbReference type="NCBIfam" id="TIGR00066">
    <property type="entry name" value="g_glut_trans"/>
    <property type="match status" value="1"/>
</dbReference>
<keyword evidence="6 9" id="KW-0865">Zymogen</keyword>
<feature type="region of interest" description="Disordered" evidence="10">
    <location>
        <begin position="497"/>
        <end position="518"/>
    </location>
</feature>
<dbReference type="PRINTS" id="PR01210">
    <property type="entry name" value="GGTRANSPTASE"/>
</dbReference>
<evidence type="ECO:0000256" key="5">
    <source>
        <dbReference type="ARBA" id="ARBA00022801"/>
    </source>
</evidence>
<dbReference type="Proteomes" id="UP001500266">
    <property type="component" value="Unassembled WGS sequence"/>
</dbReference>
<evidence type="ECO:0000256" key="9">
    <source>
        <dbReference type="RuleBase" id="RU368036"/>
    </source>
</evidence>
<comment type="subunit">
    <text evidence="9">This enzyme consists of two polypeptide chains, which are synthesized in precursor form from a single polypeptide.</text>
</comment>
<keyword evidence="5 9" id="KW-0378">Hydrolase</keyword>
<dbReference type="InterPro" id="IPR000101">
    <property type="entry name" value="GGT_peptidase"/>
</dbReference>
<dbReference type="InterPro" id="IPR043138">
    <property type="entry name" value="GGT_lsub"/>
</dbReference>
<evidence type="ECO:0000256" key="8">
    <source>
        <dbReference type="ARBA" id="ARBA00047417"/>
    </source>
</evidence>
<dbReference type="EC" id="3.4.19.13" evidence="9"/>
<protein>
    <recommendedName>
        <fullName evidence="9">Glutathione hydrolase proenzyme</fullName>
        <ecNumber evidence="9">2.3.2.2</ecNumber>
        <ecNumber evidence="9">3.4.19.13</ecNumber>
    </recommendedName>
    <component>
        <recommendedName>
            <fullName evidence="9">Glutathione hydrolase large chain</fullName>
        </recommendedName>
    </component>
    <component>
        <recommendedName>
            <fullName evidence="9">Glutathione hydrolase small chain</fullName>
        </recommendedName>
    </component>
</protein>
<evidence type="ECO:0000256" key="4">
    <source>
        <dbReference type="ARBA" id="ARBA00022679"/>
    </source>
</evidence>
<dbReference type="EMBL" id="BAABDO010000147">
    <property type="protein sequence ID" value="GAA4156775.1"/>
    <property type="molecule type" value="Genomic_DNA"/>
</dbReference>
<feature type="region of interest" description="Disordered" evidence="10">
    <location>
        <begin position="1"/>
        <end position="23"/>
    </location>
</feature>
<comment type="similarity">
    <text evidence="3 9">Belongs to the gamma-glutamyltransferase family.</text>
</comment>
<dbReference type="Pfam" id="PF01019">
    <property type="entry name" value="G_glu_transpept"/>
    <property type="match status" value="1"/>
</dbReference>
<dbReference type="PANTHER" id="PTHR43199">
    <property type="entry name" value="GLUTATHIONE HYDROLASE"/>
    <property type="match status" value="1"/>
</dbReference>
<evidence type="ECO:0000313" key="11">
    <source>
        <dbReference type="EMBL" id="GAA4156775.1"/>
    </source>
</evidence>
<proteinExistence type="inferred from homology"/>
<evidence type="ECO:0000256" key="2">
    <source>
        <dbReference type="ARBA" id="ARBA00001089"/>
    </source>
</evidence>
<comment type="catalytic activity">
    <reaction evidence="2 9">
        <text>glutathione + H2O = L-cysteinylglycine + L-glutamate</text>
        <dbReference type="Rhea" id="RHEA:28807"/>
        <dbReference type="ChEBI" id="CHEBI:15377"/>
        <dbReference type="ChEBI" id="CHEBI:29985"/>
        <dbReference type="ChEBI" id="CHEBI:57925"/>
        <dbReference type="ChEBI" id="CHEBI:61694"/>
        <dbReference type="EC" id="3.4.19.13"/>
    </reaction>
</comment>
<comment type="pathway">
    <text evidence="9">Sulfur metabolism; glutathione metabolism.</text>
</comment>
<keyword evidence="4 9" id="KW-0808">Transferase</keyword>
<comment type="PTM">
    <text evidence="9">Cleaved by autocatalysis into a large and a small subunit.</text>
</comment>
<accession>A0ABP7ZG80</accession>
<evidence type="ECO:0000256" key="10">
    <source>
        <dbReference type="SAM" id="MobiDB-lite"/>
    </source>
</evidence>
<evidence type="ECO:0000256" key="6">
    <source>
        <dbReference type="ARBA" id="ARBA00023145"/>
    </source>
</evidence>
<evidence type="ECO:0000256" key="3">
    <source>
        <dbReference type="ARBA" id="ARBA00009381"/>
    </source>
</evidence>
<keyword evidence="9" id="KW-0317">Glutathione biosynthesis</keyword>
<dbReference type="SUPFAM" id="SSF56235">
    <property type="entry name" value="N-terminal nucleophile aminohydrolases (Ntn hydrolases)"/>
    <property type="match status" value="1"/>
</dbReference>
<dbReference type="PANTHER" id="PTHR43199:SF1">
    <property type="entry name" value="GLUTATHIONE HYDROLASE PROENZYME"/>
    <property type="match status" value="1"/>
</dbReference>
<keyword evidence="12" id="KW-1185">Reference proteome</keyword>